<organism evidence="9 10">
    <name type="scientific">Apatococcus lobatus</name>
    <dbReference type="NCBI Taxonomy" id="904363"/>
    <lineage>
        <taxon>Eukaryota</taxon>
        <taxon>Viridiplantae</taxon>
        <taxon>Chlorophyta</taxon>
        <taxon>core chlorophytes</taxon>
        <taxon>Trebouxiophyceae</taxon>
        <taxon>Chlorellales</taxon>
        <taxon>Chlorellaceae</taxon>
        <taxon>Apatococcus</taxon>
    </lineage>
</organism>
<evidence type="ECO:0000256" key="6">
    <source>
        <dbReference type="ARBA" id="ARBA00022989"/>
    </source>
</evidence>
<evidence type="ECO:0008006" key="11">
    <source>
        <dbReference type="Google" id="ProtNLM"/>
    </source>
</evidence>
<name>A0AAW1SGF5_9CHLO</name>
<keyword evidence="5" id="KW-0999">Mitochondrion inner membrane</keyword>
<keyword evidence="7" id="KW-0496">Mitochondrion</keyword>
<dbReference type="EMBL" id="JALJOS010000001">
    <property type="protein sequence ID" value="KAK9844768.1"/>
    <property type="molecule type" value="Genomic_DNA"/>
</dbReference>
<evidence type="ECO:0000313" key="9">
    <source>
        <dbReference type="EMBL" id="KAK9844768.1"/>
    </source>
</evidence>
<comment type="caution">
    <text evidence="9">The sequence shown here is derived from an EMBL/GenBank/DDBJ whole genome shotgun (WGS) entry which is preliminary data.</text>
</comment>
<comment type="subcellular location">
    <subcellularLocation>
        <location evidence="2">Mitochondrion inner membrane</location>
        <topology evidence="2">Single-pass membrane protein</topology>
    </subcellularLocation>
</comment>
<evidence type="ECO:0000256" key="8">
    <source>
        <dbReference type="ARBA" id="ARBA00023136"/>
    </source>
</evidence>
<proteinExistence type="inferred from homology"/>
<accession>A0AAW1SGF5</accession>
<keyword evidence="6" id="KW-1133">Transmembrane helix</keyword>
<sequence length="97" mass="10520">MPEKPSPSQRPHEFYIDAKWDKVIDTGLRRTVYGAAAGGLAALVLFRGSGARLASLTFGAGWGMGSTYSDSREELNAVLPKLQPPQPPQSDSQHQDH</sequence>
<evidence type="ECO:0000256" key="4">
    <source>
        <dbReference type="ARBA" id="ARBA00022692"/>
    </source>
</evidence>
<dbReference type="PANTHER" id="PTHR21304:SF0">
    <property type="entry name" value="MICOS COMPLEX SUBUNIT MIC10"/>
    <property type="match status" value="1"/>
</dbReference>
<protein>
    <recommendedName>
        <fullName evidence="11">MICOS complex subunit MIC10</fullName>
    </recommendedName>
</protein>
<dbReference type="InterPro" id="IPR007512">
    <property type="entry name" value="Mic10"/>
</dbReference>
<dbReference type="GO" id="GO:0061617">
    <property type="term" value="C:MICOS complex"/>
    <property type="evidence" value="ECO:0007669"/>
    <property type="project" value="InterPro"/>
</dbReference>
<evidence type="ECO:0000313" key="10">
    <source>
        <dbReference type="Proteomes" id="UP001438707"/>
    </source>
</evidence>
<reference evidence="9 10" key="1">
    <citation type="journal article" date="2024" name="Nat. Commun.">
        <title>Phylogenomics reveals the evolutionary origins of lichenization in chlorophyte algae.</title>
        <authorList>
            <person name="Puginier C."/>
            <person name="Libourel C."/>
            <person name="Otte J."/>
            <person name="Skaloud P."/>
            <person name="Haon M."/>
            <person name="Grisel S."/>
            <person name="Petersen M."/>
            <person name="Berrin J.G."/>
            <person name="Delaux P.M."/>
            <person name="Dal Grande F."/>
            <person name="Keller J."/>
        </authorList>
    </citation>
    <scope>NUCLEOTIDE SEQUENCE [LARGE SCALE GENOMIC DNA]</scope>
    <source>
        <strain evidence="9 10">SAG 2145</strain>
    </source>
</reference>
<dbReference type="Proteomes" id="UP001438707">
    <property type="component" value="Unassembled WGS sequence"/>
</dbReference>
<evidence type="ECO:0000256" key="3">
    <source>
        <dbReference type="ARBA" id="ARBA00006792"/>
    </source>
</evidence>
<keyword evidence="10" id="KW-1185">Reference proteome</keyword>
<keyword evidence="4" id="KW-0812">Transmembrane</keyword>
<dbReference type="AlphaFoldDB" id="A0AAW1SGF5"/>
<evidence type="ECO:0000256" key="5">
    <source>
        <dbReference type="ARBA" id="ARBA00022792"/>
    </source>
</evidence>
<evidence type="ECO:0000256" key="1">
    <source>
        <dbReference type="ARBA" id="ARBA00002689"/>
    </source>
</evidence>
<dbReference type="PANTHER" id="PTHR21304">
    <property type="entry name" value="MICOS COMPLEX SUBUNIT MIC10"/>
    <property type="match status" value="1"/>
</dbReference>
<evidence type="ECO:0000256" key="7">
    <source>
        <dbReference type="ARBA" id="ARBA00023128"/>
    </source>
</evidence>
<dbReference type="Pfam" id="PF04418">
    <property type="entry name" value="DUF543"/>
    <property type="match status" value="1"/>
</dbReference>
<evidence type="ECO:0000256" key="2">
    <source>
        <dbReference type="ARBA" id="ARBA00004434"/>
    </source>
</evidence>
<gene>
    <name evidence="9" type="ORF">WJX74_006663</name>
</gene>
<comment type="similarity">
    <text evidence="3">Belongs to the MICOS complex subunit Mic10 family.</text>
</comment>
<keyword evidence="8" id="KW-0472">Membrane</keyword>
<comment type="function">
    <text evidence="1">Component of the MICOS complex, a large protein complex of the mitochondrial inner membrane that plays crucial roles in the maintenance of crista junctions, inner membrane architecture, and formation of contact sites to the outer membrane.</text>
</comment>